<accession>S7ZM09</accession>
<protein>
    <submittedName>
        <fullName evidence="1">Uncharacterized protein</fullName>
    </submittedName>
</protein>
<dbReference type="HOGENOM" id="CLU_2705623_0_0_1"/>
<dbReference type="Proteomes" id="UP000019376">
    <property type="component" value="Unassembled WGS sequence"/>
</dbReference>
<gene>
    <name evidence="1" type="ORF">PDE_06284</name>
</gene>
<keyword evidence="2" id="KW-1185">Reference proteome</keyword>
<evidence type="ECO:0000313" key="1">
    <source>
        <dbReference type="EMBL" id="EPS31329.1"/>
    </source>
</evidence>
<evidence type="ECO:0000313" key="2">
    <source>
        <dbReference type="Proteomes" id="UP000019376"/>
    </source>
</evidence>
<organism evidence="1 2">
    <name type="scientific">Penicillium oxalicum (strain 114-2 / CGMCC 5302)</name>
    <name type="common">Penicillium decumbens</name>
    <dbReference type="NCBI Taxonomy" id="933388"/>
    <lineage>
        <taxon>Eukaryota</taxon>
        <taxon>Fungi</taxon>
        <taxon>Dikarya</taxon>
        <taxon>Ascomycota</taxon>
        <taxon>Pezizomycotina</taxon>
        <taxon>Eurotiomycetes</taxon>
        <taxon>Eurotiomycetidae</taxon>
        <taxon>Eurotiales</taxon>
        <taxon>Aspergillaceae</taxon>
        <taxon>Penicillium</taxon>
    </lineage>
</organism>
<proteinExistence type="predicted"/>
<name>S7ZM09_PENO1</name>
<dbReference type="AlphaFoldDB" id="S7ZM09"/>
<dbReference type="EMBL" id="KB644413">
    <property type="protein sequence ID" value="EPS31329.1"/>
    <property type="molecule type" value="Genomic_DNA"/>
</dbReference>
<reference evidence="1 2" key="1">
    <citation type="journal article" date="2013" name="PLoS ONE">
        <title>Genomic and secretomic analyses reveal unique features of the lignocellulolytic enzyme system of Penicillium decumbens.</title>
        <authorList>
            <person name="Liu G."/>
            <person name="Zhang L."/>
            <person name="Wei X."/>
            <person name="Zou G."/>
            <person name="Qin Y."/>
            <person name="Ma L."/>
            <person name="Li J."/>
            <person name="Zheng H."/>
            <person name="Wang S."/>
            <person name="Wang C."/>
            <person name="Xun L."/>
            <person name="Zhao G.-P."/>
            <person name="Zhou Z."/>
            <person name="Qu Y."/>
        </authorList>
    </citation>
    <scope>NUCLEOTIDE SEQUENCE [LARGE SCALE GENOMIC DNA]</scope>
    <source>
        <strain evidence="2">114-2 / CGMCC 5302</strain>
    </source>
</reference>
<sequence>MGTESKATGIRRIAQYNVDLVCDEVKSRPVKSYAGHLTHDALLATCRPSMLHAVYYTAAHSKHGKDPISFQVY</sequence>